<reference evidence="6" key="2">
    <citation type="journal article" date="2020" name="Microorganisms">
        <title>Osmotic Adaptation and Compatible Solute Biosynthesis of Phototrophic Bacteria as Revealed from Genome Analyses.</title>
        <authorList>
            <person name="Imhoff J.F."/>
            <person name="Rahn T."/>
            <person name="Kunzel S."/>
            <person name="Keller A."/>
            <person name="Neulinger S.C."/>
        </authorList>
    </citation>
    <scope>NUCLEOTIDE SEQUENCE</scope>
    <source>
        <strain evidence="6">DSM 11080</strain>
    </source>
</reference>
<feature type="transmembrane region" description="Helical" evidence="5">
    <location>
        <begin position="377"/>
        <end position="396"/>
    </location>
</feature>
<dbReference type="Gene3D" id="1.20.1740.10">
    <property type="entry name" value="Amino acid/polyamine transporter I"/>
    <property type="match status" value="1"/>
</dbReference>
<dbReference type="InterPro" id="IPR002293">
    <property type="entry name" value="AA/rel_permease1"/>
</dbReference>
<feature type="transmembrane region" description="Helical" evidence="5">
    <location>
        <begin position="494"/>
        <end position="513"/>
    </location>
</feature>
<feature type="transmembrane region" description="Helical" evidence="5">
    <location>
        <begin position="138"/>
        <end position="159"/>
    </location>
</feature>
<dbReference type="RefSeq" id="WP_200346892.1">
    <property type="nucleotide sequence ID" value="NZ_NRSJ01000026.1"/>
</dbReference>
<reference evidence="6" key="1">
    <citation type="submission" date="2017-08" db="EMBL/GenBank/DDBJ databases">
        <authorList>
            <person name="Imhoff J.F."/>
            <person name="Rahn T."/>
            <person name="Kuenzel S."/>
            <person name="Neulinger S.C."/>
        </authorList>
    </citation>
    <scope>NUCLEOTIDE SEQUENCE</scope>
    <source>
        <strain evidence="6">DSM 11080</strain>
    </source>
</reference>
<name>A0AAJ0U721_9GAMM</name>
<feature type="transmembrane region" description="Helical" evidence="5">
    <location>
        <begin position="290"/>
        <end position="312"/>
    </location>
</feature>
<dbReference type="PANTHER" id="PTHR47547:SF1">
    <property type="entry name" value="ASPARTATE-PROTON SYMPORTER"/>
    <property type="match status" value="1"/>
</dbReference>
<feature type="transmembrane region" description="Helical" evidence="5">
    <location>
        <begin position="56"/>
        <end position="80"/>
    </location>
</feature>
<proteinExistence type="predicted"/>
<dbReference type="PIRSF" id="PIRSF006060">
    <property type="entry name" value="AA_transporter"/>
    <property type="match status" value="1"/>
</dbReference>
<organism evidence="6 7">
    <name type="scientific">Halochromatium glycolicum</name>
    <dbReference type="NCBI Taxonomy" id="85075"/>
    <lineage>
        <taxon>Bacteria</taxon>
        <taxon>Pseudomonadati</taxon>
        <taxon>Pseudomonadota</taxon>
        <taxon>Gammaproteobacteria</taxon>
        <taxon>Chromatiales</taxon>
        <taxon>Chromatiaceae</taxon>
        <taxon>Halochromatium</taxon>
    </lineage>
</organism>
<comment type="caution">
    <text evidence="6">The sequence shown here is derived from an EMBL/GenBank/DDBJ whole genome shotgun (WGS) entry which is preliminary data.</text>
</comment>
<comment type="subcellular location">
    <subcellularLocation>
        <location evidence="1">Membrane</location>
        <topology evidence="1">Multi-pass membrane protein</topology>
    </subcellularLocation>
</comment>
<evidence type="ECO:0000256" key="4">
    <source>
        <dbReference type="ARBA" id="ARBA00023136"/>
    </source>
</evidence>
<dbReference type="GO" id="GO:0022857">
    <property type="term" value="F:transmembrane transporter activity"/>
    <property type="evidence" value="ECO:0007669"/>
    <property type="project" value="InterPro"/>
</dbReference>
<evidence type="ECO:0000313" key="6">
    <source>
        <dbReference type="EMBL" id="MBK1705672.1"/>
    </source>
</evidence>
<keyword evidence="4 5" id="KW-0472">Membrane</keyword>
<sequence>MPRSNPSPQPASRPLRREIGLLSLTFIGVSGVLGSGWLFAPLLASQLAGPAALLGWLLGGLAIGLLAMTFAEIAAMLPVAGGIARLPQFSHGNVVSMAMGWSAWIGYNTTAPIEVEAMLRYLAPHLPWLYQSSTPGNLTALGMLTASLMLLLFTVLNIFGVRVFARLNASITWLKLLVPILVAAVLMLEHFDGANLQAGGGFFTMGTEGILASIASGGIIFAYLGFRHTIDLAGEAKNPQFTVPAAILLTILICFVIYASIQLAFLGALTEAELADGWKQLHFSGDFGPLSGLAAAAGILWLVSLLNLGAVIAPFGGALVAVGSMGRLALALAQNGFFPRALERLNRFGVPASAMLLNFVVASLIFVLLPFSEILSLNSAAIILSFAVGPIALIALRRLDPARQRGFRLPAAGILAPLAFIVSTLIIYWSGWDTYWRLALCLAIGLLLLIIKVKKTRSEQLDLAEAAWLIPFLGGLGIISYLGDFGQGLRLLPFGWDILLISLFGLAVFWYAVRCRLSAEKYARYLRKEQH</sequence>
<feature type="transmembrane region" description="Helical" evidence="5">
    <location>
        <begin position="209"/>
        <end position="226"/>
    </location>
</feature>
<feature type="transmembrane region" description="Helical" evidence="5">
    <location>
        <begin position="246"/>
        <end position="269"/>
    </location>
</feature>
<feature type="transmembrane region" description="Helical" evidence="5">
    <location>
        <begin position="21"/>
        <end position="44"/>
    </location>
</feature>
<dbReference type="Pfam" id="PF13520">
    <property type="entry name" value="AA_permease_2"/>
    <property type="match status" value="1"/>
</dbReference>
<feature type="transmembrane region" description="Helical" evidence="5">
    <location>
        <begin position="171"/>
        <end position="188"/>
    </location>
</feature>
<gene>
    <name evidence="6" type="ORF">CKO40_14180</name>
</gene>
<evidence type="ECO:0000256" key="2">
    <source>
        <dbReference type="ARBA" id="ARBA00022692"/>
    </source>
</evidence>
<evidence type="ECO:0000313" key="7">
    <source>
        <dbReference type="Proteomes" id="UP001296776"/>
    </source>
</evidence>
<accession>A0AAJ0U721</accession>
<evidence type="ECO:0000256" key="1">
    <source>
        <dbReference type="ARBA" id="ARBA00004141"/>
    </source>
</evidence>
<keyword evidence="7" id="KW-1185">Reference proteome</keyword>
<dbReference type="AlphaFoldDB" id="A0AAJ0U721"/>
<evidence type="ECO:0000256" key="5">
    <source>
        <dbReference type="SAM" id="Phobius"/>
    </source>
</evidence>
<feature type="transmembrane region" description="Helical" evidence="5">
    <location>
        <begin position="435"/>
        <end position="451"/>
    </location>
</feature>
<feature type="transmembrane region" description="Helical" evidence="5">
    <location>
        <begin position="463"/>
        <end position="482"/>
    </location>
</feature>
<keyword evidence="3 5" id="KW-1133">Transmembrane helix</keyword>
<dbReference type="PANTHER" id="PTHR47547">
    <property type="match status" value="1"/>
</dbReference>
<dbReference type="GO" id="GO:0016020">
    <property type="term" value="C:membrane"/>
    <property type="evidence" value="ECO:0007669"/>
    <property type="project" value="UniProtKB-SubCell"/>
</dbReference>
<dbReference type="InterPro" id="IPR052962">
    <property type="entry name" value="AA_Transporter_AGT"/>
</dbReference>
<dbReference type="EMBL" id="NRSJ01000026">
    <property type="protein sequence ID" value="MBK1705672.1"/>
    <property type="molecule type" value="Genomic_DNA"/>
</dbReference>
<keyword evidence="2 5" id="KW-0812">Transmembrane</keyword>
<feature type="transmembrane region" description="Helical" evidence="5">
    <location>
        <begin position="350"/>
        <end position="371"/>
    </location>
</feature>
<protein>
    <submittedName>
        <fullName evidence="6">Amino acid permease</fullName>
    </submittedName>
</protein>
<evidence type="ECO:0000256" key="3">
    <source>
        <dbReference type="ARBA" id="ARBA00022989"/>
    </source>
</evidence>
<dbReference type="Proteomes" id="UP001296776">
    <property type="component" value="Unassembled WGS sequence"/>
</dbReference>
<feature type="transmembrane region" description="Helical" evidence="5">
    <location>
        <begin position="408"/>
        <end position="429"/>
    </location>
</feature>